<organism evidence="2 3">
    <name type="scientific">Corynespora cassiicola Philippines</name>
    <dbReference type="NCBI Taxonomy" id="1448308"/>
    <lineage>
        <taxon>Eukaryota</taxon>
        <taxon>Fungi</taxon>
        <taxon>Dikarya</taxon>
        <taxon>Ascomycota</taxon>
        <taxon>Pezizomycotina</taxon>
        <taxon>Dothideomycetes</taxon>
        <taxon>Pleosporomycetidae</taxon>
        <taxon>Pleosporales</taxon>
        <taxon>Corynesporascaceae</taxon>
        <taxon>Corynespora</taxon>
    </lineage>
</organism>
<protein>
    <submittedName>
        <fullName evidence="2">Uncharacterized protein</fullName>
    </submittedName>
</protein>
<feature type="transmembrane region" description="Helical" evidence="1">
    <location>
        <begin position="43"/>
        <end position="62"/>
    </location>
</feature>
<evidence type="ECO:0000313" key="3">
    <source>
        <dbReference type="Proteomes" id="UP000240883"/>
    </source>
</evidence>
<feature type="transmembrane region" description="Helical" evidence="1">
    <location>
        <begin position="20"/>
        <end position="37"/>
    </location>
</feature>
<evidence type="ECO:0000313" key="2">
    <source>
        <dbReference type="EMBL" id="PSN75447.1"/>
    </source>
</evidence>
<keyword evidence="1" id="KW-1133">Transmembrane helix</keyword>
<keyword evidence="1" id="KW-0812">Transmembrane</keyword>
<proteinExistence type="predicted"/>
<dbReference type="EMBL" id="KZ678128">
    <property type="protein sequence ID" value="PSN75447.1"/>
    <property type="molecule type" value="Genomic_DNA"/>
</dbReference>
<gene>
    <name evidence="2" type="ORF">BS50DRAFT_582133</name>
</gene>
<reference evidence="2 3" key="1">
    <citation type="journal article" date="2018" name="Front. Microbiol.">
        <title>Genome-Wide Analysis of Corynespora cassiicola Leaf Fall Disease Putative Effectors.</title>
        <authorList>
            <person name="Lopez D."/>
            <person name="Ribeiro S."/>
            <person name="Label P."/>
            <person name="Fumanal B."/>
            <person name="Venisse J.S."/>
            <person name="Kohler A."/>
            <person name="de Oliveira R.R."/>
            <person name="Labutti K."/>
            <person name="Lipzen A."/>
            <person name="Lail K."/>
            <person name="Bauer D."/>
            <person name="Ohm R.A."/>
            <person name="Barry K.W."/>
            <person name="Spatafora J."/>
            <person name="Grigoriev I.V."/>
            <person name="Martin F.M."/>
            <person name="Pujade-Renaud V."/>
        </authorList>
    </citation>
    <scope>NUCLEOTIDE SEQUENCE [LARGE SCALE GENOMIC DNA]</scope>
    <source>
        <strain evidence="2 3">Philippines</strain>
    </source>
</reference>
<name>A0A2T2PCQ8_CORCC</name>
<dbReference type="AlphaFoldDB" id="A0A2T2PCQ8"/>
<keyword evidence="3" id="KW-1185">Reference proteome</keyword>
<dbReference type="Proteomes" id="UP000240883">
    <property type="component" value="Unassembled WGS sequence"/>
</dbReference>
<evidence type="ECO:0000256" key="1">
    <source>
        <dbReference type="SAM" id="Phobius"/>
    </source>
</evidence>
<sequence>MAPTQIQYFGPLRAIYEENVIFFGFMSVFTLLFSQYFQPHITTTLVLLIIILVQAFFIRQLLHGLGPEYIPSIEYDTQVVMTLKMATKARSQAIDIMGWTKLIAFLAESWSSVISETDSADMKVMDDLVERSIKARMEALKEAEYYRDTIVQVAKEFLGDSSLNDLDDIEDLPVLIEAVKRKVNRETRSI</sequence>
<accession>A0A2T2PCQ8</accession>
<keyword evidence="1" id="KW-0472">Membrane</keyword>